<name>A0ACB8F4F7_9SAUR</name>
<dbReference type="Proteomes" id="UP000827872">
    <property type="component" value="Linkage Group LG05"/>
</dbReference>
<reference evidence="1" key="1">
    <citation type="submission" date="2021-08" db="EMBL/GenBank/DDBJ databases">
        <title>The first chromosome-level gecko genome reveals the dynamic sex chromosomes of Neotropical dwarf geckos (Sphaerodactylidae: Sphaerodactylus).</title>
        <authorList>
            <person name="Pinto B.J."/>
            <person name="Keating S.E."/>
            <person name="Gamble T."/>
        </authorList>
    </citation>
    <scope>NUCLEOTIDE SEQUENCE</scope>
    <source>
        <strain evidence="1">TG3544</strain>
    </source>
</reference>
<evidence type="ECO:0000313" key="1">
    <source>
        <dbReference type="EMBL" id="KAH8000001.1"/>
    </source>
</evidence>
<sequence length="108" mass="11707">MESHQVTMPPDTETELLLLVVAAAVPLEWPEGCVSSMPEAFILQRHGAASPTTKTKKEERAEGATQLQCSEDEGMSQGPGGEALEHNRGSYACIGNHDTCSWQHSDRN</sequence>
<proteinExistence type="predicted"/>
<gene>
    <name evidence="1" type="ORF">K3G42_021525</name>
</gene>
<dbReference type="EMBL" id="CM037618">
    <property type="protein sequence ID" value="KAH8000001.1"/>
    <property type="molecule type" value="Genomic_DNA"/>
</dbReference>
<protein>
    <submittedName>
        <fullName evidence="1">Uncharacterized protein</fullName>
    </submittedName>
</protein>
<evidence type="ECO:0000313" key="2">
    <source>
        <dbReference type="Proteomes" id="UP000827872"/>
    </source>
</evidence>
<comment type="caution">
    <text evidence="1">The sequence shown here is derived from an EMBL/GenBank/DDBJ whole genome shotgun (WGS) entry which is preliminary data.</text>
</comment>
<accession>A0ACB8F4F7</accession>
<organism evidence="1 2">
    <name type="scientific">Sphaerodactylus townsendi</name>
    <dbReference type="NCBI Taxonomy" id="933632"/>
    <lineage>
        <taxon>Eukaryota</taxon>
        <taxon>Metazoa</taxon>
        <taxon>Chordata</taxon>
        <taxon>Craniata</taxon>
        <taxon>Vertebrata</taxon>
        <taxon>Euteleostomi</taxon>
        <taxon>Lepidosauria</taxon>
        <taxon>Squamata</taxon>
        <taxon>Bifurcata</taxon>
        <taxon>Gekkota</taxon>
        <taxon>Sphaerodactylidae</taxon>
        <taxon>Sphaerodactylus</taxon>
    </lineage>
</organism>
<keyword evidence="2" id="KW-1185">Reference proteome</keyword>